<keyword evidence="1" id="KW-1133">Transmembrane helix</keyword>
<gene>
    <name evidence="2" type="ORF">LSINAPIS_LOCUS14295</name>
</gene>
<feature type="transmembrane region" description="Helical" evidence="1">
    <location>
        <begin position="12"/>
        <end position="33"/>
    </location>
</feature>
<accession>A0A5E4R5T2</accession>
<dbReference type="AlphaFoldDB" id="A0A5E4R5T2"/>
<proteinExistence type="predicted"/>
<organism evidence="2 3">
    <name type="scientific">Leptidea sinapis</name>
    <dbReference type="NCBI Taxonomy" id="189913"/>
    <lineage>
        <taxon>Eukaryota</taxon>
        <taxon>Metazoa</taxon>
        <taxon>Ecdysozoa</taxon>
        <taxon>Arthropoda</taxon>
        <taxon>Hexapoda</taxon>
        <taxon>Insecta</taxon>
        <taxon>Pterygota</taxon>
        <taxon>Neoptera</taxon>
        <taxon>Endopterygota</taxon>
        <taxon>Lepidoptera</taxon>
        <taxon>Glossata</taxon>
        <taxon>Ditrysia</taxon>
        <taxon>Papilionoidea</taxon>
        <taxon>Pieridae</taxon>
        <taxon>Dismorphiinae</taxon>
        <taxon>Leptidea</taxon>
    </lineage>
</organism>
<evidence type="ECO:0000313" key="3">
    <source>
        <dbReference type="Proteomes" id="UP000324832"/>
    </source>
</evidence>
<dbReference type="EMBL" id="FZQP02006871">
    <property type="protein sequence ID" value="VVD04569.1"/>
    <property type="molecule type" value="Genomic_DNA"/>
</dbReference>
<name>A0A5E4R5T2_9NEOP</name>
<evidence type="ECO:0000313" key="2">
    <source>
        <dbReference type="EMBL" id="VVD04569.1"/>
    </source>
</evidence>
<protein>
    <submittedName>
        <fullName evidence="2">Uncharacterized protein</fullName>
    </submittedName>
</protein>
<dbReference type="Proteomes" id="UP000324832">
    <property type="component" value="Unassembled WGS sequence"/>
</dbReference>
<feature type="transmembrane region" description="Helical" evidence="1">
    <location>
        <begin position="68"/>
        <end position="90"/>
    </location>
</feature>
<sequence length="113" mass="13102">MKQFIILEQVRLFTYIALLYLYDITMIKCPVIYRKANLGEVTAIIESLFTSIEAEGHRVTVAKKTMKFALILVIELVKCFCAVYCQKLILGTSYNNRIIFQEKVEYNAIPLKK</sequence>
<reference evidence="2 3" key="1">
    <citation type="submission" date="2017-07" db="EMBL/GenBank/DDBJ databases">
        <authorList>
            <person name="Talla V."/>
            <person name="Backstrom N."/>
        </authorList>
    </citation>
    <scope>NUCLEOTIDE SEQUENCE [LARGE SCALE GENOMIC DNA]</scope>
</reference>
<keyword evidence="1" id="KW-0472">Membrane</keyword>
<keyword evidence="1" id="KW-0812">Transmembrane</keyword>
<evidence type="ECO:0000256" key="1">
    <source>
        <dbReference type="SAM" id="Phobius"/>
    </source>
</evidence>
<keyword evidence="3" id="KW-1185">Reference proteome</keyword>